<feature type="compositionally biased region" description="Basic and acidic residues" evidence="5">
    <location>
        <begin position="115"/>
        <end position="127"/>
    </location>
</feature>
<evidence type="ECO:0000256" key="4">
    <source>
        <dbReference type="ARBA" id="ARBA00022833"/>
    </source>
</evidence>
<feature type="region of interest" description="Disordered" evidence="5">
    <location>
        <begin position="583"/>
        <end position="662"/>
    </location>
</feature>
<feature type="compositionally biased region" description="Basic residues" evidence="5">
    <location>
        <begin position="292"/>
        <end position="302"/>
    </location>
</feature>
<dbReference type="Proteomes" id="UP001628179">
    <property type="component" value="Unassembled WGS sequence"/>
</dbReference>
<keyword evidence="1" id="KW-0479">Metal-binding</keyword>
<feature type="compositionally biased region" description="Pro residues" evidence="5">
    <location>
        <begin position="269"/>
        <end position="284"/>
    </location>
</feature>
<comment type="caution">
    <text evidence="6">The sequence shown here is derived from an EMBL/GenBank/DDBJ whole genome shotgun (WGS) entry which is preliminary data.</text>
</comment>
<keyword evidence="4" id="KW-0862">Zinc</keyword>
<evidence type="ECO:0000256" key="1">
    <source>
        <dbReference type="ARBA" id="ARBA00022723"/>
    </source>
</evidence>
<keyword evidence="7" id="KW-1185">Reference proteome</keyword>
<reference evidence="6 7" key="1">
    <citation type="submission" date="2024-09" db="EMBL/GenBank/DDBJ databases">
        <title>Itraconazole resistance in Madurella fahalii resulting from another homologue of gene encoding cytochrome P450 14-alpha sterol demethylase (CYP51).</title>
        <authorList>
            <person name="Yoshioka I."/>
            <person name="Fahal A.H."/>
            <person name="Kaneko S."/>
            <person name="Yaguchi T."/>
        </authorList>
    </citation>
    <scope>NUCLEOTIDE SEQUENCE [LARGE SCALE GENOMIC DNA]</scope>
    <source>
        <strain evidence="6 7">IFM 68171</strain>
    </source>
</reference>
<gene>
    <name evidence="6" type="ORF">MFIFM68171_09334</name>
</gene>
<evidence type="ECO:0000256" key="5">
    <source>
        <dbReference type="SAM" id="MobiDB-lite"/>
    </source>
</evidence>
<organism evidence="6 7">
    <name type="scientific">Madurella fahalii</name>
    <dbReference type="NCBI Taxonomy" id="1157608"/>
    <lineage>
        <taxon>Eukaryota</taxon>
        <taxon>Fungi</taxon>
        <taxon>Dikarya</taxon>
        <taxon>Ascomycota</taxon>
        <taxon>Pezizomycotina</taxon>
        <taxon>Sordariomycetes</taxon>
        <taxon>Sordariomycetidae</taxon>
        <taxon>Sordariales</taxon>
        <taxon>Sordariales incertae sedis</taxon>
        <taxon>Madurella</taxon>
    </lineage>
</organism>
<keyword evidence="2" id="KW-0677">Repeat</keyword>
<feature type="compositionally biased region" description="Polar residues" evidence="5">
    <location>
        <begin position="616"/>
        <end position="625"/>
    </location>
</feature>
<feature type="compositionally biased region" description="Basic residues" evidence="5">
    <location>
        <begin position="184"/>
        <end position="195"/>
    </location>
</feature>
<feature type="region of interest" description="Disordered" evidence="5">
    <location>
        <begin position="746"/>
        <end position="958"/>
    </location>
</feature>
<feature type="compositionally biased region" description="Pro residues" evidence="5">
    <location>
        <begin position="243"/>
        <end position="259"/>
    </location>
</feature>
<feature type="compositionally biased region" description="Low complexity" evidence="5">
    <location>
        <begin position="626"/>
        <end position="657"/>
    </location>
</feature>
<keyword evidence="3" id="KW-0863">Zinc-finger</keyword>
<dbReference type="PANTHER" id="PTHR24403:SF67">
    <property type="entry name" value="FI01116P-RELATED"/>
    <property type="match status" value="1"/>
</dbReference>
<sequence length="958" mass="103839">MAASPSTSQPQPSLDGPSSVVPDLPRAAASPAPTPTPAPAPAPATARPTSRNVGQDVNADANGIAVTDGKSASPGPRTATPSSHPPTPAVVNGQQPPSSLPGPASMAGQANSDQLRWRDPMTVKFDGDQAQPGKLQPRGTVETPQLPPQQPSSQQQVQEQQQQPQEQHQEQHHRQQQQQQQQQHLHHHHHHHHPPHPQPQQPLSVLAAPLPPPPPQTHPHTAPQPQPHPYPHHPQHAPQTRPQIPPYHPQPPPPAPATLPPLHQHHQQPPQPPPPQPHSQPQPQPQSALQQQHHHHHHHHQHQPAPRAPLSKPVIMDPPAVRRQAQTQQRAAGFPSPTQDYARINPKFVDDCTRMTFAIQQSLPEAVRRIVRDHWEKCLLGSEFHQAFILNASIHHALPSITQRAVRDFGGKMVAESRHEIIGHFTAADLDQVADLIISKASDSFLDKCLEKRLLTIEAKPLVNALAKAERLGYDPNDVVQEDQHERVIPQEAYPGAAAAANGFQSGPTPPSASYPPQHPLQCMKCFRTFVHSSAYDHHMRYNVCSQIPPTTNGFEHSCQHCGQGFTRLEELLAHIDHKTCGNFGQTVKPARGPGRPPRTAPVAQPNPVPILPSMAPQSPTTNGHPSTQPAQPQSTPVHSSVASRAAAATPGSTGSPNISDPYAHLTEKQMQSMNEELQAAELKYAPRFAEAEQIADEAARRAKIEGLRNSFGTKQSMIRKKYGVRLRERRTKAEIQAERERMGIKRAEKERARASMGAQQRIESPAATAEPTPRHSGGSGWTAANTPRASSSAWEEHDAKRRRMDESGGYQTPYKSMADETPTRKTLSVSEMGGGPSGASATAGAHDPILPPPSQPTRVYEQSGARVEVHEPPSTDKPAGAAAAKPESRSRSVTPTGSDAGAANDRSPDERHAGQKRGPVVADDDASSSSGDDEDIPSTLPTHVRKSLGTSLLQQTP</sequence>
<feature type="compositionally biased region" description="Pro residues" evidence="5">
    <location>
        <begin position="595"/>
        <end position="611"/>
    </location>
</feature>
<feature type="compositionally biased region" description="Low complexity" evidence="5">
    <location>
        <begin position="1"/>
        <end position="13"/>
    </location>
</feature>
<feature type="compositionally biased region" description="Polar residues" evidence="5">
    <location>
        <begin position="949"/>
        <end position="958"/>
    </location>
</feature>
<accession>A0ABQ0GN58</accession>
<dbReference type="PANTHER" id="PTHR24403">
    <property type="entry name" value="ZINC FINGER PROTEIN"/>
    <property type="match status" value="1"/>
</dbReference>
<evidence type="ECO:0000313" key="7">
    <source>
        <dbReference type="Proteomes" id="UP001628179"/>
    </source>
</evidence>
<feature type="compositionally biased region" description="Low complexity" evidence="5">
    <location>
        <begin position="321"/>
        <end position="332"/>
    </location>
</feature>
<dbReference type="EMBL" id="BAAFSV010000005">
    <property type="protein sequence ID" value="GAB1319124.1"/>
    <property type="molecule type" value="Genomic_DNA"/>
</dbReference>
<dbReference type="GeneID" id="98180076"/>
<feature type="compositionally biased region" description="Pro residues" evidence="5">
    <location>
        <begin position="209"/>
        <end position="229"/>
    </location>
</feature>
<name>A0ABQ0GN58_9PEZI</name>
<evidence type="ECO:0000313" key="6">
    <source>
        <dbReference type="EMBL" id="GAB1319124.1"/>
    </source>
</evidence>
<feature type="compositionally biased region" description="Polar residues" evidence="5">
    <location>
        <begin position="783"/>
        <end position="794"/>
    </location>
</feature>
<evidence type="ECO:0000256" key="2">
    <source>
        <dbReference type="ARBA" id="ARBA00022737"/>
    </source>
</evidence>
<proteinExistence type="predicted"/>
<feature type="compositionally biased region" description="Pro residues" evidence="5">
    <location>
        <begin position="32"/>
        <end position="42"/>
    </location>
</feature>
<dbReference type="RefSeq" id="XP_070920854.1">
    <property type="nucleotide sequence ID" value="XM_071064753.1"/>
</dbReference>
<feature type="compositionally biased region" description="Acidic residues" evidence="5">
    <location>
        <begin position="923"/>
        <end position="937"/>
    </location>
</feature>
<protein>
    <submittedName>
        <fullName evidence="6">C2H2-type domain-containing protein</fullName>
    </submittedName>
</protein>
<dbReference type="InterPro" id="IPR050688">
    <property type="entry name" value="Zinc_finger/UBP_domain"/>
</dbReference>
<dbReference type="Gene3D" id="3.30.160.60">
    <property type="entry name" value="Classic Zinc Finger"/>
    <property type="match status" value="1"/>
</dbReference>
<feature type="compositionally biased region" description="Low complexity" evidence="5">
    <location>
        <begin position="151"/>
        <end position="166"/>
    </location>
</feature>
<feature type="compositionally biased region" description="Basic and acidic residues" evidence="5">
    <location>
        <begin position="795"/>
        <end position="807"/>
    </location>
</feature>
<evidence type="ECO:0000256" key="3">
    <source>
        <dbReference type="ARBA" id="ARBA00022771"/>
    </source>
</evidence>
<feature type="region of interest" description="Disordered" evidence="5">
    <location>
        <begin position="1"/>
        <end position="342"/>
    </location>
</feature>